<protein>
    <submittedName>
        <fullName evidence="2">Uncharacterized protein</fullName>
    </submittedName>
</protein>
<evidence type="ECO:0000313" key="2">
    <source>
        <dbReference type="EMBL" id="KFM65827.1"/>
    </source>
</evidence>
<dbReference type="AlphaFoldDB" id="A0A087TL38"/>
<feature type="region of interest" description="Disordered" evidence="1">
    <location>
        <begin position="1"/>
        <end position="39"/>
    </location>
</feature>
<feature type="compositionally biased region" description="Basic and acidic residues" evidence="1">
    <location>
        <begin position="473"/>
        <end position="484"/>
    </location>
</feature>
<dbReference type="OrthoDB" id="10487191at2759"/>
<feature type="compositionally biased region" description="Basic residues" evidence="1">
    <location>
        <begin position="161"/>
        <end position="170"/>
    </location>
</feature>
<accession>A0A087TL38</accession>
<organism evidence="2 3">
    <name type="scientific">Stegodyphus mimosarum</name>
    <name type="common">African social velvet spider</name>
    <dbReference type="NCBI Taxonomy" id="407821"/>
    <lineage>
        <taxon>Eukaryota</taxon>
        <taxon>Metazoa</taxon>
        <taxon>Ecdysozoa</taxon>
        <taxon>Arthropoda</taxon>
        <taxon>Chelicerata</taxon>
        <taxon>Arachnida</taxon>
        <taxon>Araneae</taxon>
        <taxon>Araneomorphae</taxon>
        <taxon>Entelegynae</taxon>
        <taxon>Eresoidea</taxon>
        <taxon>Eresidae</taxon>
        <taxon>Stegodyphus</taxon>
    </lineage>
</organism>
<evidence type="ECO:0000313" key="3">
    <source>
        <dbReference type="Proteomes" id="UP000054359"/>
    </source>
</evidence>
<dbReference type="EMBL" id="KK115721">
    <property type="protein sequence ID" value="KFM65827.1"/>
    <property type="molecule type" value="Genomic_DNA"/>
</dbReference>
<keyword evidence="3" id="KW-1185">Reference proteome</keyword>
<feature type="non-terminal residue" evidence="2">
    <location>
        <position position="484"/>
    </location>
</feature>
<reference evidence="2 3" key="1">
    <citation type="submission" date="2013-11" db="EMBL/GenBank/DDBJ databases">
        <title>Genome sequencing of Stegodyphus mimosarum.</title>
        <authorList>
            <person name="Bechsgaard J."/>
        </authorList>
    </citation>
    <scope>NUCLEOTIDE SEQUENCE [LARGE SCALE GENOMIC DNA]</scope>
</reference>
<name>A0A087TL38_STEMI</name>
<proteinExistence type="predicted"/>
<dbReference type="Proteomes" id="UP000054359">
    <property type="component" value="Unassembled WGS sequence"/>
</dbReference>
<sequence length="484" mass="52678">MSSSSSSKTLEESELSPFSAEHRKRFQRGQTASVSAKTEVCEGKGKSLSNFLHVTENNTDKFITDSSTTVHKQPSLMDMVKRYSLSSKTNSVDSPWSPKNNHIVNKRLSVQKKTQTCTSFHSSPSIEQNKLEQTSSVARYVKKSKANVNKLQKVIKSNSVKTKRNSKRSGKVPNTQQTQSKIISEVSTGILKKKAVSCMSPVKKNDSEHEFTDVQETSSVAAVKILTAKKKSMTTRSKDSFASIEASKVENKIGTGIAKKVIFDLPQVKQTVENSNASILNAASVPQIMQNEANSIPVLNSIPVSQIIQTAQNNNVSIMNSVPVSQIMQATENNSIPINSVSGNFSAPKVMNIFGNCTAGNSNLLVPAALPTNFYPPLNAVIPCYSQITPHNSNPYVIIPPAIQFQNNSKSYLLPALPPRLVSDVSVQVSTFKSKCPSSKDNCVHENIAFLSEKALPNSSDNSKCLAESSSTRLERPVEEHSAA</sequence>
<evidence type="ECO:0000256" key="1">
    <source>
        <dbReference type="SAM" id="MobiDB-lite"/>
    </source>
</evidence>
<feature type="region of interest" description="Disordered" evidence="1">
    <location>
        <begin position="457"/>
        <end position="484"/>
    </location>
</feature>
<feature type="compositionally biased region" description="Polar residues" evidence="1">
    <location>
        <begin position="457"/>
        <end position="472"/>
    </location>
</feature>
<gene>
    <name evidence="2" type="ORF">X975_16786</name>
</gene>
<feature type="region of interest" description="Disordered" evidence="1">
    <location>
        <begin position="158"/>
        <end position="179"/>
    </location>
</feature>